<dbReference type="InterPro" id="IPR013221">
    <property type="entry name" value="Mur_ligase_cen"/>
</dbReference>
<dbReference type="InterPro" id="IPR018109">
    <property type="entry name" value="Folylpolyglutamate_synth_CS"/>
</dbReference>
<evidence type="ECO:0000256" key="15">
    <source>
        <dbReference type="ARBA" id="ARBA00022909"/>
    </source>
</evidence>
<keyword evidence="13 23" id="KW-0067">ATP-binding</keyword>
<evidence type="ECO:0000256" key="23">
    <source>
        <dbReference type="PIRNR" id="PIRNR001563"/>
    </source>
</evidence>
<keyword evidence="11" id="KW-0479">Metal-binding</keyword>
<evidence type="ECO:0000256" key="7">
    <source>
        <dbReference type="ARBA" id="ARBA00013023"/>
    </source>
</evidence>
<evidence type="ECO:0000256" key="8">
    <source>
        <dbReference type="ARBA" id="ARBA00013025"/>
    </source>
</evidence>
<dbReference type="AlphaFoldDB" id="A0AA41UK44"/>
<dbReference type="Pfam" id="PF02875">
    <property type="entry name" value="Mur_ligase_C"/>
    <property type="match status" value="1"/>
</dbReference>
<dbReference type="PANTHER" id="PTHR11136:SF0">
    <property type="entry name" value="DIHYDROFOLATE SYNTHETASE-RELATED"/>
    <property type="match status" value="1"/>
</dbReference>
<evidence type="ECO:0000259" key="25">
    <source>
        <dbReference type="Pfam" id="PF08245"/>
    </source>
</evidence>
<comment type="catalytic activity">
    <reaction evidence="21">
        <text>(6R)-5,10-methylenetetrahydrofolyl-(gamma-L-Glu)(n) + L-glutamate + ATP = (6R)-5,10-methylenetetrahydrofolyl-(gamma-L-Glu)(n+1) + ADP + phosphate + H(+)</text>
        <dbReference type="Rhea" id="RHEA:51912"/>
        <dbReference type="Rhea" id="RHEA-COMP:13257"/>
        <dbReference type="Rhea" id="RHEA-COMP:13258"/>
        <dbReference type="ChEBI" id="CHEBI:15378"/>
        <dbReference type="ChEBI" id="CHEBI:29985"/>
        <dbReference type="ChEBI" id="CHEBI:30616"/>
        <dbReference type="ChEBI" id="CHEBI:43474"/>
        <dbReference type="ChEBI" id="CHEBI:136572"/>
        <dbReference type="ChEBI" id="CHEBI:456216"/>
        <dbReference type="EC" id="6.3.2.17"/>
    </reaction>
</comment>
<evidence type="ECO:0000256" key="5">
    <source>
        <dbReference type="ARBA" id="ARBA00008276"/>
    </source>
</evidence>
<comment type="catalytic activity">
    <reaction evidence="20">
        <text>10-formyltetrahydrofolyl-(gamma-L-Glu)(n) + L-glutamate + ATP = 10-formyltetrahydrofolyl-(gamma-L-Glu)(n+1) + ADP + phosphate + H(+)</text>
        <dbReference type="Rhea" id="RHEA:51904"/>
        <dbReference type="Rhea" id="RHEA-COMP:13088"/>
        <dbReference type="Rhea" id="RHEA-COMP:14300"/>
        <dbReference type="ChEBI" id="CHEBI:15378"/>
        <dbReference type="ChEBI" id="CHEBI:29985"/>
        <dbReference type="ChEBI" id="CHEBI:30616"/>
        <dbReference type="ChEBI" id="CHEBI:43474"/>
        <dbReference type="ChEBI" id="CHEBI:134413"/>
        <dbReference type="ChEBI" id="CHEBI:456216"/>
        <dbReference type="EC" id="6.3.2.17"/>
    </reaction>
</comment>
<dbReference type="InterPro" id="IPR036615">
    <property type="entry name" value="Mur_ligase_C_dom_sf"/>
</dbReference>
<evidence type="ECO:0000256" key="16">
    <source>
        <dbReference type="ARBA" id="ARBA00030048"/>
    </source>
</evidence>
<keyword evidence="10 23" id="KW-0436">Ligase</keyword>
<organism evidence="26 27">
    <name type="scientific">Desulfatitalea alkaliphila</name>
    <dbReference type="NCBI Taxonomy" id="2929485"/>
    <lineage>
        <taxon>Bacteria</taxon>
        <taxon>Pseudomonadati</taxon>
        <taxon>Thermodesulfobacteriota</taxon>
        <taxon>Desulfobacteria</taxon>
        <taxon>Desulfobacterales</taxon>
        <taxon>Desulfosarcinaceae</taxon>
        <taxon>Desulfatitalea</taxon>
    </lineage>
</organism>
<evidence type="ECO:0000256" key="4">
    <source>
        <dbReference type="ARBA" id="ARBA00005150"/>
    </source>
</evidence>
<dbReference type="EMBL" id="JALJRB010000004">
    <property type="protein sequence ID" value="MCJ8500011.1"/>
    <property type="molecule type" value="Genomic_DNA"/>
</dbReference>
<protein>
    <recommendedName>
        <fullName evidence="9">Dihydrofolate synthase/folylpolyglutamate synthase</fullName>
        <ecNumber evidence="7">6.3.2.12</ecNumber>
        <ecNumber evidence="8">6.3.2.17</ecNumber>
    </recommendedName>
    <alternativeName>
        <fullName evidence="18">Folylpoly-gamma-glutamate synthetase-dihydrofolate synthetase</fullName>
    </alternativeName>
    <alternativeName>
        <fullName evidence="16">Folylpolyglutamate synthetase</fullName>
    </alternativeName>
    <alternativeName>
        <fullName evidence="17">Tetrahydrofolylpolyglutamate synthase</fullName>
    </alternativeName>
</protein>
<dbReference type="PROSITE" id="PS01012">
    <property type="entry name" value="FOLYLPOLYGLU_SYNT_2"/>
    <property type="match status" value="1"/>
</dbReference>
<dbReference type="SUPFAM" id="SSF53623">
    <property type="entry name" value="MurD-like peptide ligases, catalytic domain"/>
    <property type="match status" value="1"/>
</dbReference>
<feature type="domain" description="Mur ligase C-terminal" evidence="24">
    <location>
        <begin position="292"/>
        <end position="411"/>
    </location>
</feature>
<evidence type="ECO:0000256" key="13">
    <source>
        <dbReference type="ARBA" id="ARBA00022840"/>
    </source>
</evidence>
<dbReference type="PROSITE" id="PS01011">
    <property type="entry name" value="FOLYLPOLYGLU_SYNT_1"/>
    <property type="match status" value="1"/>
</dbReference>
<sequence length="428" mass="47238">MSDDTYNGYLERMFRLQRFGIKLGLETIGAMLAALGHPEMRLRCIHIAGTNGKGSVAAMLSRILTTAGYTVGRYTSPHLERFNERICVNEQPIDDAQVVEACQRVFAIDDLPRQPTFFEFTTAMALDQFARQKVQWAVIETGMGGRLDATNILRPALSVITNISLEHRSYLGDTLAAIAAEKAGIIKQNTPVVSGVRQKAAKAVIHAQAVTRTAPLFQLGRDFRARRREGDQFDYYGLDHTWRKLLLGLPGAHQLQNAPLALAACELLQRTATVAVTEADVRSGLRETRWPGRLEVVSTEPYIVLDGAHNLMAARVLGRYLRETFKQRNITLVVGILDDKPYRSILKDLMAPCHRTIVTQPKINRAMPADRLAETARTLSSNVEIVPDVGDAARHAIRTSRPTDVICVAGSLYVVGEAKTALADISLS</sequence>
<accession>A0AA41UK44</accession>
<dbReference type="RefSeq" id="WP_246903739.1">
    <property type="nucleotide sequence ID" value="NZ_JALJRB010000004.1"/>
</dbReference>
<proteinExistence type="inferred from homology"/>
<dbReference type="Gene3D" id="3.40.1190.10">
    <property type="entry name" value="Mur-like, catalytic domain"/>
    <property type="match status" value="1"/>
</dbReference>
<evidence type="ECO:0000256" key="19">
    <source>
        <dbReference type="ARBA" id="ARBA00047493"/>
    </source>
</evidence>
<dbReference type="GO" id="GO:0046656">
    <property type="term" value="P:folic acid biosynthetic process"/>
    <property type="evidence" value="ECO:0007669"/>
    <property type="project" value="UniProtKB-KW"/>
</dbReference>
<dbReference type="Gene3D" id="3.90.190.20">
    <property type="entry name" value="Mur ligase, C-terminal domain"/>
    <property type="match status" value="1"/>
</dbReference>
<dbReference type="GO" id="GO:0046872">
    <property type="term" value="F:metal ion binding"/>
    <property type="evidence" value="ECO:0007669"/>
    <property type="project" value="UniProtKB-KW"/>
</dbReference>
<evidence type="ECO:0000256" key="12">
    <source>
        <dbReference type="ARBA" id="ARBA00022741"/>
    </source>
</evidence>
<evidence type="ECO:0000256" key="2">
    <source>
        <dbReference type="ARBA" id="ARBA00002714"/>
    </source>
</evidence>
<dbReference type="GO" id="GO:0004326">
    <property type="term" value="F:tetrahydrofolylpolyglutamate synthase activity"/>
    <property type="evidence" value="ECO:0007669"/>
    <property type="project" value="UniProtKB-EC"/>
</dbReference>
<comment type="similarity">
    <text evidence="5 23">Belongs to the folylpolyglutamate synthase family.</text>
</comment>
<dbReference type="GO" id="GO:0005737">
    <property type="term" value="C:cytoplasm"/>
    <property type="evidence" value="ECO:0007669"/>
    <property type="project" value="TreeGrafter"/>
</dbReference>
<dbReference type="FunFam" id="3.40.1190.10:FF:000004">
    <property type="entry name" value="Dihydrofolate synthase/folylpolyglutamate synthase"/>
    <property type="match status" value="1"/>
</dbReference>
<dbReference type="InterPro" id="IPR036565">
    <property type="entry name" value="Mur-like_cat_sf"/>
</dbReference>
<dbReference type="Pfam" id="PF08245">
    <property type="entry name" value="Mur_ligase_M"/>
    <property type="match status" value="1"/>
</dbReference>
<evidence type="ECO:0000256" key="11">
    <source>
        <dbReference type="ARBA" id="ARBA00022723"/>
    </source>
</evidence>
<dbReference type="Proteomes" id="UP001165427">
    <property type="component" value="Unassembled WGS sequence"/>
</dbReference>
<dbReference type="EC" id="6.3.2.17" evidence="8"/>
<evidence type="ECO:0000256" key="6">
    <source>
        <dbReference type="ARBA" id="ARBA00011245"/>
    </source>
</evidence>
<dbReference type="GO" id="GO:0008841">
    <property type="term" value="F:dihydrofolate synthase activity"/>
    <property type="evidence" value="ECO:0007669"/>
    <property type="project" value="UniProtKB-EC"/>
</dbReference>
<evidence type="ECO:0000256" key="1">
    <source>
        <dbReference type="ARBA" id="ARBA00001946"/>
    </source>
</evidence>
<dbReference type="EC" id="6.3.2.12" evidence="7"/>
<keyword evidence="27" id="KW-1185">Reference proteome</keyword>
<evidence type="ECO:0000256" key="17">
    <source>
        <dbReference type="ARBA" id="ARBA00030592"/>
    </source>
</evidence>
<dbReference type="InterPro" id="IPR004101">
    <property type="entry name" value="Mur_ligase_C"/>
</dbReference>
<keyword evidence="12 23" id="KW-0547">Nucleotide-binding</keyword>
<comment type="caution">
    <text evidence="26">The sequence shown here is derived from an EMBL/GenBank/DDBJ whole genome shotgun (WGS) entry which is preliminary data.</text>
</comment>
<evidence type="ECO:0000256" key="22">
    <source>
        <dbReference type="ARBA" id="ARBA00049161"/>
    </source>
</evidence>
<comment type="cofactor">
    <cofactor evidence="1">
        <name>Mg(2+)</name>
        <dbReference type="ChEBI" id="CHEBI:18420"/>
    </cofactor>
</comment>
<evidence type="ECO:0000256" key="14">
    <source>
        <dbReference type="ARBA" id="ARBA00022842"/>
    </source>
</evidence>
<evidence type="ECO:0000256" key="3">
    <source>
        <dbReference type="ARBA" id="ARBA00004799"/>
    </source>
</evidence>
<evidence type="ECO:0000259" key="24">
    <source>
        <dbReference type="Pfam" id="PF02875"/>
    </source>
</evidence>
<comment type="catalytic activity">
    <reaction evidence="22">
        <text>7,8-dihydropteroate + L-glutamate + ATP = 7,8-dihydrofolate + ADP + phosphate + H(+)</text>
        <dbReference type="Rhea" id="RHEA:23584"/>
        <dbReference type="ChEBI" id="CHEBI:15378"/>
        <dbReference type="ChEBI" id="CHEBI:17839"/>
        <dbReference type="ChEBI" id="CHEBI:29985"/>
        <dbReference type="ChEBI" id="CHEBI:30616"/>
        <dbReference type="ChEBI" id="CHEBI:43474"/>
        <dbReference type="ChEBI" id="CHEBI:57451"/>
        <dbReference type="ChEBI" id="CHEBI:456216"/>
        <dbReference type="EC" id="6.3.2.12"/>
    </reaction>
</comment>
<dbReference type="PANTHER" id="PTHR11136">
    <property type="entry name" value="FOLYLPOLYGLUTAMATE SYNTHASE-RELATED"/>
    <property type="match status" value="1"/>
</dbReference>
<feature type="domain" description="Mur ligase central" evidence="25">
    <location>
        <begin position="47"/>
        <end position="265"/>
    </location>
</feature>
<comment type="function">
    <text evidence="2">Functions in two distinct reactions of the de novo folate biosynthetic pathway. Catalyzes the addition of a glutamate residue to dihydropteroate (7,8-dihydropteroate or H2Pte) to form dihydrofolate (7,8-dihydrofolate monoglutamate or H2Pte-Glu). Also catalyzes successive additions of L-glutamate to tetrahydrofolate or 10-formyltetrahydrofolate or 5,10-methylenetetrahydrofolate, leading to folylpolyglutamate derivatives.</text>
</comment>
<dbReference type="InterPro" id="IPR001645">
    <property type="entry name" value="Folylpolyglutamate_synth"/>
</dbReference>
<dbReference type="SUPFAM" id="SSF53244">
    <property type="entry name" value="MurD-like peptide ligases, peptide-binding domain"/>
    <property type="match status" value="1"/>
</dbReference>
<comment type="catalytic activity">
    <reaction evidence="19">
        <text>(6S)-5,6,7,8-tetrahydrofolyl-(gamma-L-Glu)(n) + L-glutamate + ATP = (6S)-5,6,7,8-tetrahydrofolyl-(gamma-L-Glu)(n+1) + ADP + phosphate + H(+)</text>
        <dbReference type="Rhea" id="RHEA:10580"/>
        <dbReference type="Rhea" id="RHEA-COMP:14738"/>
        <dbReference type="Rhea" id="RHEA-COMP:14740"/>
        <dbReference type="ChEBI" id="CHEBI:15378"/>
        <dbReference type="ChEBI" id="CHEBI:29985"/>
        <dbReference type="ChEBI" id="CHEBI:30616"/>
        <dbReference type="ChEBI" id="CHEBI:43474"/>
        <dbReference type="ChEBI" id="CHEBI:141005"/>
        <dbReference type="ChEBI" id="CHEBI:456216"/>
        <dbReference type="EC" id="6.3.2.17"/>
    </reaction>
</comment>
<name>A0AA41UK44_9BACT</name>
<dbReference type="GO" id="GO:0005524">
    <property type="term" value="F:ATP binding"/>
    <property type="evidence" value="ECO:0007669"/>
    <property type="project" value="UniProtKB-KW"/>
</dbReference>
<gene>
    <name evidence="26" type="ORF">MRX98_05455</name>
</gene>
<keyword evidence="14" id="KW-0460">Magnesium</keyword>
<keyword evidence="15" id="KW-0289">Folate biosynthesis</keyword>
<evidence type="ECO:0000256" key="18">
    <source>
        <dbReference type="ARBA" id="ARBA00032510"/>
    </source>
</evidence>
<comment type="pathway">
    <text evidence="3">Cofactor biosynthesis; tetrahydrofolate biosynthesis; 7,8-dihydrofolate from 2-amino-4-hydroxy-6-hydroxymethyl-7,8-dihydropteridine diphosphate and 4-aminobenzoate: step 2/2.</text>
</comment>
<evidence type="ECO:0000256" key="20">
    <source>
        <dbReference type="ARBA" id="ARBA00047808"/>
    </source>
</evidence>
<evidence type="ECO:0000256" key="10">
    <source>
        <dbReference type="ARBA" id="ARBA00022598"/>
    </source>
</evidence>
<dbReference type="PIRSF" id="PIRSF001563">
    <property type="entry name" value="Folylpolyglu_synth"/>
    <property type="match status" value="1"/>
</dbReference>
<evidence type="ECO:0000313" key="27">
    <source>
        <dbReference type="Proteomes" id="UP001165427"/>
    </source>
</evidence>
<evidence type="ECO:0000313" key="26">
    <source>
        <dbReference type="EMBL" id="MCJ8500011.1"/>
    </source>
</evidence>
<dbReference type="NCBIfam" id="TIGR01499">
    <property type="entry name" value="folC"/>
    <property type="match status" value="1"/>
</dbReference>
<comment type="subunit">
    <text evidence="6">Monomer.</text>
</comment>
<evidence type="ECO:0000256" key="21">
    <source>
        <dbReference type="ARBA" id="ARBA00049035"/>
    </source>
</evidence>
<reference evidence="26" key="1">
    <citation type="submission" date="2022-04" db="EMBL/GenBank/DDBJ databases">
        <title>Desulfatitalea alkaliphila sp. nov., a novel anaerobic sulfate-reducing bacterium isolated from terrestrial mud volcano, Taman Peninsula, Russia.</title>
        <authorList>
            <person name="Khomyakova M.A."/>
            <person name="Merkel A.Y."/>
            <person name="Slobodkin A.I."/>
        </authorList>
    </citation>
    <scope>NUCLEOTIDE SEQUENCE</scope>
    <source>
        <strain evidence="26">M08but</strain>
    </source>
</reference>
<evidence type="ECO:0000256" key="9">
    <source>
        <dbReference type="ARBA" id="ARBA00019357"/>
    </source>
</evidence>
<comment type="pathway">
    <text evidence="4">Cofactor biosynthesis; tetrahydrofolylpolyglutamate biosynthesis.</text>
</comment>